<dbReference type="SMART" id="SM00448">
    <property type="entry name" value="REC"/>
    <property type="match status" value="1"/>
</dbReference>
<dbReference type="PANTHER" id="PTHR44757:SF2">
    <property type="entry name" value="BIOFILM ARCHITECTURE MAINTENANCE PROTEIN MBAA"/>
    <property type="match status" value="1"/>
</dbReference>
<protein>
    <submittedName>
        <fullName evidence="6">Bifunctional diguanylate cyclase/phosphodiesterase</fullName>
    </submittedName>
</protein>
<sequence>MSTNPSLNALQPDGQPNTEAEAKIRVLVVDDVADNREVLTRRLERRNFEVVEAVGGYDALKKIEEQSFDCVLLDIMMPDLNGRDVLIKLREQYNELELPIIMVSAKSQSEDVVDCLDHGANDYVTKPVDFLVALSRVNAQVQRKRAADKERFDKEALARQTVELSSTVEESKAQLRRTSAELAFETKRRERTEEELNFLAYHDSLTTLLNRTAFDDALSHAFESMESSDLEPALLFIDLDGFKAINDLHGHKVGDVLLQQVAERLREILGPQTPIARLGGDEFAAIVMAEQQPEVAVQLGEEIVTAMTKPFLIDDRNCEVGVSCGVARANACGDDLNAMIKSADLAMYHAKASGRGGVVLFESQMLVEREQRRSLEIDLKAAVRNGDFQLFYQPLIDAQTRKITCFEALLRWDHPSRGMISPEIFIPLAEEMGLIMPLGDWVLRQACTQAATWPEHMRIAVNLSPLQFRNPSLMTTIMNALATSGLAPNRLELEITESALLSTEERNTEILNSLRQLGVRISMDDFGTGYSSLGYLKHFRFDKIKIDKCFIQSIQEDDCNAAIVQAIVELSAGIGMSTTAEGVETAEELDFVTKQGCTEIQGYFFSRPLTSKDAQTFIDAQT</sequence>
<keyword evidence="7" id="KW-1185">Reference proteome</keyword>
<name>A0ABW3FGT7_9HYPH</name>
<dbReference type="PROSITE" id="PS50110">
    <property type="entry name" value="RESPONSE_REGULATORY"/>
    <property type="match status" value="1"/>
</dbReference>
<dbReference type="Gene3D" id="3.30.70.270">
    <property type="match status" value="1"/>
</dbReference>
<feature type="coiled-coil region" evidence="2">
    <location>
        <begin position="168"/>
        <end position="195"/>
    </location>
</feature>
<dbReference type="CDD" id="cd01948">
    <property type="entry name" value="EAL"/>
    <property type="match status" value="1"/>
</dbReference>
<feature type="domain" description="Response regulatory" evidence="3">
    <location>
        <begin position="25"/>
        <end position="141"/>
    </location>
</feature>
<evidence type="ECO:0000259" key="4">
    <source>
        <dbReference type="PROSITE" id="PS50883"/>
    </source>
</evidence>
<dbReference type="NCBIfam" id="TIGR00254">
    <property type="entry name" value="GGDEF"/>
    <property type="match status" value="1"/>
</dbReference>
<dbReference type="Gene3D" id="3.40.50.2300">
    <property type="match status" value="1"/>
</dbReference>
<dbReference type="Pfam" id="PF00072">
    <property type="entry name" value="Response_reg"/>
    <property type="match status" value="1"/>
</dbReference>
<reference evidence="7" key="1">
    <citation type="journal article" date="2019" name="Int. J. Syst. Evol. Microbiol.">
        <title>The Global Catalogue of Microorganisms (GCM) 10K type strain sequencing project: providing services to taxonomists for standard genome sequencing and annotation.</title>
        <authorList>
            <consortium name="The Broad Institute Genomics Platform"/>
            <consortium name="The Broad Institute Genome Sequencing Center for Infectious Disease"/>
            <person name="Wu L."/>
            <person name="Ma J."/>
        </authorList>
    </citation>
    <scope>NUCLEOTIDE SEQUENCE [LARGE SCALE GENOMIC DNA]</scope>
    <source>
        <strain evidence="7">CCUG 60023</strain>
    </source>
</reference>
<evidence type="ECO:0000256" key="1">
    <source>
        <dbReference type="PROSITE-ProRule" id="PRU00169"/>
    </source>
</evidence>
<evidence type="ECO:0000259" key="5">
    <source>
        <dbReference type="PROSITE" id="PS50887"/>
    </source>
</evidence>
<evidence type="ECO:0000259" key="3">
    <source>
        <dbReference type="PROSITE" id="PS50110"/>
    </source>
</evidence>
<feature type="modified residue" description="4-aspartylphosphate" evidence="1">
    <location>
        <position position="74"/>
    </location>
</feature>
<dbReference type="InterPro" id="IPR001789">
    <property type="entry name" value="Sig_transdc_resp-reg_receiver"/>
</dbReference>
<dbReference type="Gene3D" id="3.20.20.450">
    <property type="entry name" value="EAL domain"/>
    <property type="match status" value="1"/>
</dbReference>
<keyword evidence="2" id="KW-0175">Coiled coil</keyword>
<dbReference type="CDD" id="cd01949">
    <property type="entry name" value="GGDEF"/>
    <property type="match status" value="1"/>
</dbReference>
<evidence type="ECO:0000256" key="2">
    <source>
        <dbReference type="SAM" id="Coils"/>
    </source>
</evidence>
<evidence type="ECO:0000313" key="7">
    <source>
        <dbReference type="Proteomes" id="UP001597101"/>
    </source>
</evidence>
<dbReference type="Pfam" id="PF00990">
    <property type="entry name" value="GGDEF"/>
    <property type="match status" value="1"/>
</dbReference>
<dbReference type="PROSITE" id="PS50887">
    <property type="entry name" value="GGDEF"/>
    <property type="match status" value="1"/>
</dbReference>
<dbReference type="InterPro" id="IPR043128">
    <property type="entry name" value="Rev_trsase/Diguanyl_cyclase"/>
</dbReference>
<evidence type="ECO:0000313" key="6">
    <source>
        <dbReference type="EMBL" id="MFD0916928.1"/>
    </source>
</evidence>
<gene>
    <name evidence="6" type="ORF">ACFQ14_10965</name>
</gene>
<dbReference type="InterPro" id="IPR052155">
    <property type="entry name" value="Biofilm_reg_signaling"/>
</dbReference>
<feature type="domain" description="GGDEF" evidence="5">
    <location>
        <begin position="230"/>
        <end position="363"/>
    </location>
</feature>
<dbReference type="InterPro" id="IPR035919">
    <property type="entry name" value="EAL_sf"/>
</dbReference>
<dbReference type="Proteomes" id="UP001597101">
    <property type="component" value="Unassembled WGS sequence"/>
</dbReference>
<dbReference type="SUPFAM" id="SSF55073">
    <property type="entry name" value="Nucleotide cyclase"/>
    <property type="match status" value="1"/>
</dbReference>
<dbReference type="PROSITE" id="PS50883">
    <property type="entry name" value="EAL"/>
    <property type="match status" value="1"/>
</dbReference>
<dbReference type="SUPFAM" id="SSF52172">
    <property type="entry name" value="CheY-like"/>
    <property type="match status" value="1"/>
</dbReference>
<dbReference type="InterPro" id="IPR000160">
    <property type="entry name" value="GGDEF_dom"/>
</dbReference>
<dbReference type="EMBL" id="JBHTJV010000009">
    <property type="protein sequence ID" value="MFD0916928.1"/>
    <property type="molecule type" value="Genomic_DNA"/>
</dbReference>
<dbReference type="SMART" id="SM00052">
    <property type="entry name" value="EAL"/>
    <property type="match status" value="1"/>
</dbReference>
<organism evidence="6 7">
    <name type="scientific">Pseudahrensia aquimaris</name>
    <dbReference type="NCBI Taxonomy" id="744461"/>
    <lineage>
        <taxon>Bacteria</taxon>
        <taxon>Pseudomonadati</taxon>
        <taxon>Pseudomonadota</taxon>
        <taxon>Alphaproteobacteria</taxon>
        <taxon>Hyphomicrobiales</taxon>
        <taxon>Ahrensiaceae</taxon>
        <taxon>Pseudahrensia</taxon>
    </lineage>
</organism>
<feature type="domain" description="EAL" evidence="4">
    <location>
        <begin position="372"/>
        <end position="622"/>
    </location>
</feature>
<accession>A0ABW3FGT7</accession>
<dbReference type="RefSeq" id="WP_377212771.1">
    <property type="nucleotide sequence ID" value="NZ_JBHTJV010000009.1"/>
</dbReference>
<dbReference type="InterPro" id="IPR001633">
    <property type="entry name" value="EAL_dom"/>
</dbReference>
<dbReference type="CDD" id="cd17574">
    <property type="entry name" value="REC_OmpR"/>
    <property type="match status" value="1"/>
</dbReference>
<dbReference type="SMART" id="SM00267">
    <property type="entry name" value="GGDEF"/>
    <property type="match status" value="1"/>
</dbReference>
<proteinExistence type="predicted"/>
<dbReference type="InterPro" id="IPR029787">
    <property type="entry name" value="Nucleotide_cyclase"/>
</dbReference>
<comment type="caution">
    <text evidence="6">The sequence shown here is derived from an EMBL/GenBank/DDBJ whole genome shotgun (WGS) entry which is preliminary data.</text>
</comment>
<dbReference type="PANTHER" id="PTHR44757">
    <property type="entry name" value="DIGUANYLATE CYCLASE DGCP"/>
    <property type="match status" value="1"/>
</dbReference>
<dbReference type="SUPFAM" id="SSF141868">
    <property type="entry name" value="EAL domain-like"/>
    <property type="match status" value="1"/>
</dbReference>
<dbReference type="Pfam" id="PF00563">
    <property type="entry name" value="EAL"/>
    <property type="match status" value="1"/>
</dbReference>
<dbReference type="InterPro" id="IPR011006">
    <property type="entry name" value="CheY-like_superfamily"/>
</dbReference>
<keyword evidence="1" id="KW-0597">Phosphoprotein</keyword>